<reference evidence="2 3" key="1">
    <citation type="submission" date="2019-02" db="EMBL/GenBank/DDBJ databases">
        <title>Deep-cultivation of Planctomycetes and their phenomic and genomic characterization uncovers novel biology.</title>
        <authorList>
            <person name="Wiegand S."/>
            <person name="Jogler M."/>
            <person name="Boedeker C."/>
            <person name="Pinto D."/>
            <person name="Vollmers J."/>
            <person name="Rivas-Marin E."/>
            <person name="Kohn T."/>
            <person name="Peeters S.H."/>
            <person name="Heuer A."/>
            <person name="Rast P."/>
            <person name="Oberbeckmann S."/>
            <person name="Bunk B."/>
            <person name="Jeske O."/>
            <person name="Meyerdierks A."/>
            <person name="Storesund J.E."/>
            <person name="Kallscheuer N."/>
            <person name="Luecker S."/>
            <person name="Lage O.M."/>
            <person name="Pohl T."/>
            <person name="Merkel B.J."/>
            <person name="Hornburger P."/>
            <person name="Mueller R.-W."/>
            <person name="Bruemmer F."/>
            <person name="Labrenz M."/>
            <person name="Spormann A.M."/>
            <person name="Op den Camp H."/>
            <person name="Overmann J."/>
            <person name="Amann R."/>
            <person name="Jetten M.S.M."/>
            <person name="Mascher T."/>
            <person name="Medema M.H."/>
            <person name="Devos D.P."/>
            <person name="Kaster A.-K."/>
            <person name="Ovreas L."/>
            <person name="Rohde M."/>
            <person name="Galperin M.Y."/>
            <person name="Jogler C."/>
        </authorList>
    </citation>
    <scope>NUCLEOTIDE SEQUENCE [LARGE SCALE GENOMIC DNA]</scope>
    <source>
        <strain evidence="2 3">Pan216</strain>
    </source>
</reference>
<dbReference type="Proteomes" id="UP000317093">
    <property type="component" value="Chromosome"/>
</dbReference>
<evidence type="ECO:0008006" key="4">
    <source>
        <dbReference type="Google" id="ProtNLM"/>
    </source>
</evidence>
<dbReference type="EMBL" id="CP036279">
    <property type="protein sequence ID" value="QDU62289.1"/>
    <property type="molecule type" value="Genomic_DNA"/>
</dbReference>
<organism evidence="2 3">
    <name type="scientific">Kolteria novifilia</name>
    <dbReference type="NCBI Taxonomy" id="2527975"/>
    <lineage>
        <taxon>Bacteria</taxon>
        <taxon>Pseudomonadati</taxon>
        <taxon>Planctomycetota</taxon>
        <taxon>Planctomycetia</taxon>
        <taxon>Kolteriales</taxon>
        <taxon>Kolteriaceae</taxon>
        <taxon>Kolteria</taxon>
    </lineage>
</organism>
<gene>
    <name evidence="2" type="ORF">Pan216_31560</name>
</gene>
<evidence type="ECO:0000313" key="3">
    <source>
        <dbReference type="Proteomes" id="UP000317093"/>
    </source>
</evidence>
<accession>A0A518B5P0</accession>
<feature type="signal peptide" evidence="1">
    <location>
        <begin position="1"/>
        <end position="24"/>
    </location>
</feature>
<dbReference type="KEGG" id="knv:Pan216_31560"/>
<dbReference type="PROSITE" id="PS51257">
    <property type="entry name" value="PROKAR_LIPOPROTEIN"/>
    <property type="match status" value="1"/>
</dbReference>
<evidence type="ECO:0000313" key="2">
    <source>
        <dbReference type="EMBL" id="QDU62289.1"/>
    </source>
</evidence>
<name>A0A518B5P0_9BACT</name>
<protein>
    <recommendedName>
        <fullName evidence="4">Carboxypeptidase regulatory-like domain-containing protein</fullName>
    </recommendedName>
</protein>
<dbReference type="AlphaFoldDB" id="A0A518B5P0"/>
<sequence length="149" mass="15640" precursor="true">MGRVPSSKCACCVAVALMALSACGQGRETPKTVPVAGTVTYQGKPVMMGSIVFQPVTPSPGSPFRPAQGVLEMDGSYEVQSFAAGDGAVPGEYRVVITSTDGGPTPEEPERMITWLIPRKYGDAEKTPLTVTVSEHGANADAYNFVLED</sequence>
<proteinExistence type="predicted"/>
<feature type="chain" id="PRO_5022161374" description="Carboxypeptidase regulatory-like domain-containing protein" evidence="1">
    <location>
        <begin position="25"/>
        <end position="149"/>
    </location>
</feature>
<keyword evidence="3" id="KW-1185">Reference proteome</keyword>
<keyword evidence="1" id="KW-0732">Signal</keyword>
<evidence type="ECO:0000256" key="1">
    <source>
        <dbReference type="SAM" id="SignalP"/>
    </source>
</evidence>